<comment type="caution">
    <text evidence="1">The sequence shown here is derived from an EMBL/GenBank/DDBJ whole genome shotgun (WGS) entry which is preliminary data.</text>
</comment>
<protein>
    <submittedName>
        <fullName evidence="1">Uncharacterized protein</fullName>
    </submittedName>
</protein>
<gene>
    <name evidence="1" type="ORF">AUJ44_03790</name>
</gene>
<sequence length="71" mass="8059">MKYLPFSQTKIVSSLLELLACAIAPVTTSQKFPPTIFLLRAPPEKKVREISTRFRPPSIRAGWDDDFPEDP</sequence>
<name>A0A1J4V6Z5_9BACT</name>
<dbReference type="STRING" id="1805282.AUJ44_03790"/>
<evidence type="ECO:0000313" key="2">
    <source>
        <dbReference type="Proteomes" id="UP000183206"/>
    </source>
</evidence>
<dbReference type="AlphaFoldDB" id="A0A1J4V6Z5"/>
<reference evidence="1 2" key="1">
    <citation type="journal article" date="2016" name="Environ. Microbiol.">
        <title>Genomic resolution of a cold subsurface aquifer community provides metabolic insights for novel microbes adapted to high CO concentrations.</title>
        <authorList>
            <person name="Probst A.J."/>
            <person name="Castelle C.J."/>
            <person name="Singh A."/>
            <person name="Brown C.T."/>
            <person name="Anantharaman K."/>
            <person name="Sharon I."/>
            <person name="Hug L.A."/>
            <person name="Burstein D."/>
            <person name="Emerson J.B."/>
            <person name="Thomas B.C."/>
            <person name="Banfield J.F."/>
        </authorList>
    </citation>
    <scope>NUCLEOTIDE SEQUENCE [LARGE SCALE GENOMIC DNA]</scope>
    <source>
        <strain evidence="1">CG1_02_47_685</strain>
    </source>
</reference>
<organism evidence="1 2">
    <name type="scientific">Candidatus Nomurabacteria bacterium CG1_02_47_685</name>
    <dbReference type="NCBI Taxonomy" id="1805282"/>
    <lineage>
        <taxon>Bacteria</taxon>
        <taxon>Candidatus Nomuraibacteriota</taxon>
    </lineage>
</organism>
<evidence type="ECO:0000313" key="1">
    <source>
        <dbReference type="EMBL" id="OIO31787.1"/>
    </source>
</evidence>
<proteinExistence type="predicted"/>
<dbReference type="Proteomes" id="UP000183206">
    <property type="component" value="Unassembled WGS sequence"/>
</dbReference>
<dbReference type="EMBL" id="MNVO01000056">
    <property type="protein sequence ID" value="OIO31787.1"/>
    <property type="molecule type" value="Genomic_DNA"/>
</dbReference>
<accession>A0A1J4V6Z5</accession>